<keyword evidence="2" id="KW-1133">Transmembrane helix</keyword>
<reference evidence="3 4" key="1">
    <citation type="submission" date="2018-07" db="EMBL/GenBank/DDBJ databases">
        <title>Genomic Encyclopedia of Type Strains, Phase IV (KMG-IV): sequencing the most valuable type-strain genomes for metagenomic binning, comparative biology and taxonomic classification.</title>
        <authorList>
            <person name="Goeker M."/>
        </authorList>
    </citation>
    <scope>NUCLEOTIDE SEQUENCE [LARGE SCALE GENOMIC DNA]</scope>
    <source>
        <strain evidence="3 4">DSM 44952</strain>
    </source>
</reference>
<evidence type="ECO:0000256" key="2">
    <source>
        <dbReference type="SAM" id="Phobius"/>
    </source>
</evidence>
<dbReference type="SUPFAM" id="SSF54427">
    <property type="entry name" value="NTF2-like"/>
    <property type="match status" value="1"/>
</dbReference>
<comment type="caution">
    <text evidence="3">The sequence shown here is derived from an EMBL/GenBank/DDBJ whole genome shotgun (WGS) entry which is preliminary data.</text>
</comment>
<feature type="region of interest" description="Disordered" evidence="1">
    <location>
        <begin position="1"/>
        <end position="53"/>
    </location>
</feature>
<dbReference type="STRING" id="1210089.GCA_001613165_06615"/>
<sequence>MTYSPGEEPYEPRPQPQQPHGYSTQQPPSYYPPEGYPPEDGYPPPPHAAPPPRRRHTAVVVGLVLLAMIVAGGGAATAVVLTSQGIGPLASDEKKIEVAIRDFYRTLDADGADAAMAKSCRQDRAEYAELPDDERAAIGSTTFSAHVDTIEDITVSGDRATAQVRGTLDVSMSGDQLDGADTTTEQLRKEDGDWKVCTANTP</sequence>
<evidence type="ECO:0008006" key="5">
    <source>
        <dbReference type="Google" id="ProtNLM"/>
    </source>
</evidence>
<gene>
    <name evidence="3" type="ORF">DFR68_12550</name>
</gene>
<feature type="compositionally biased region" description="Pro residues" evidence="1">
    <location>
        <begin position="29"/>
        <end position="51"/>
    </location>
</feature>
<accession>A0A370GJT1</accession>
<evidence type="ECO:0000313" key="4">
    <source>
        <dbReference type="Proteomes" id="UP000255355"/>
    </source>
</evidence>
<dbReference type="AlphaFoldDB" id="A0A370GJT1"/>
<name>A0A370GJT1_9NOCA</name>
<keyword evidence="2" id="KW-0472">Membrane</keyword>
<dbReference type="Gene3D" id="3.10.450.50">
    <property type="match status" value="1"/>
</dbReference>
<keyword evidence="2" id="KW-0812">Transmembrane</keyword>
<evidence type="ECO:0000313" key="3">
    <source>
        <dbReference type="EMBL" id="RDI42654.1"/>
    </source>
</evidence>
<protein>
    <recommendedName>
        <fullName evidence="5">Lumazine-binding protein</fullName>
    </recommendedName>
</protein>
<dbReference type="OrthoDB" id="4571083at2"/>
<dbReference type="EMBL" id="QQAZ01000025">
    <property type="protein sequence ID" value="RDI42654.1"/>
    <property type="molecule type" value="Genomic_DNA"/>
</dbReference>
<feature type="transmembrane region" description="Helical" evidence="2">
    <location>
        <begin position="58"/>
        <end position="81"/>
    </location>
</feature>
<proteinExistence type="predicted"/>
<dbReference type="RefSeq" id="WP_068028913.1">
    <property type="nucleotide sequence ID" value="NZ_QQAZ01000025.1"/>
</dbReference>
<organism evidence="3 4">
    <name type="scientific">Nocardia mexicana</name>
    <dbReference type="NCBI Taxonomy" id="279262"/>
    <lineage>
        <taxon>Bacteria</taxon>
        <taxon>Bacillati</taxon>
        <taxon>Actinomycetota</taxon>
        <taxon>Actinomycetes</taxon>
        <taxon>Mycobacteriales</taxon>
        <taxon>Nocardiaceae</taxon>
        <taxon>Nocardia</taxon>
    </lineage>
</organism>
<dbReference type="Proteomes" id="UP000255355">
    <property type="component" value="Unassembled WGS sequence"/>
</dbReference>
<keyword evidence="4" id="KW-1185">Reference proteome</keyword>
<feature type="compositionally biased region" description="Low complexity" evidence="1">
    <location>
        <begin position="18"/>
        <end position="28"/>
    </location>
</feature>
<evidence type="ECO:0000256" key="1">
    <source>
        <dbReference type="SAM" id="MobiDB-lite"/>
    </source>
</evidence>
<dbReference type="InterPro" id="IPR032710">
    <property type="entry name" value="NTF2-like_dom_sf"/>
</dbReference>